<protein>
    <submittedName>
        <fullName evidence="3">NAD(P)-dependent dehydrogenase, short-chain alcohol dehydrogenase family</fullName>
    </submittedName>
</protein>
<dbReference type="InterPro" id="IPR051122">
    <property type="entry name" value="SDR_DHRS6-like"/>
</dbReference>
<dbReference type="SUPFAM" id="SSF51735">
    <property type="entry name" value="NAD(P)-binding Rossmann-fold domains"/>
    <property type="match status" value="1"/>
</dbReference>
<dbReference type="InterPro" id="IPR036291">
    <property type="entry name" value="NAD(P)-bd_dom_sf"/>
</dbReference>
<accession>A0A1H3UXI3</accession>
<reference evidence="4" key="1">
    <citation type="submission" date="2016-10" db="EMBL/GenBank/DDBJ databases">
        <authorList>
            <person name="Varghese N."/>
            <person name="Submissions S."/>
        </authorList>
    </citation>
    <scope>NUCLEOTIDE SEQUENCE [LARGE SCALE GENOMIC DNA]</scope>
    <source>
        <strain evidence="4">DSM 44718</strain>
    </source>
</reference>
<evidence type="ECO:0000313" key="3">
    <source>
        <dbReference type="EMBL" id="SDZ67067.1"/>
    </source>
</evidence>
<evidence type="ECO:0000256" key="2">
    <source>
        <dbReference type="ARBA" id="ARBA00023002"/>
    </source>
</evidence>
<dbReference type="OrthoDB" id="9806974at2"/>
<dbReference type="Pfam" id="PF13561">
    <property type="entry name" value="adh_short_C2"/>
    <property type="match status" value="1"/>
</dbReference>
<evidence type="ECO:0000313" key="4">
    <source>
        <dbReference type="Proteomes" id="UP000199632"/>
    </source>
</evidence>
<keyword evidence="4" id="KW-1185">Reference proteome</keyword>
<dbReference type="PRINTS" id="PR00081">
    <property type="entry name" value="GDHRDH"/>
</dbReference>
<evidence type="ECO:0000256" key="1">
    <source>
        <dbReference type="ARBA" id="ARBA00006484"/>
    </source>
</evidence>
<keyword evidence="2" id="KW-0560">Oxidoreductase</keyword>
<organism evidence="3 4">
    <name type="scientific">Asanoa ishikariensis</name>
    <dbReference type="NCBI Taxonomy" id="137265"/>
    <lineage>
        <taxon>Bacteria</taxon>
        <taxon>Bacillati</taxon>
        <taxon>Actinomycetota</taxon>
        <taxon>Actinomycetes</taxon>
        <taxon>Micromonosporales</taxon>
        <taxon>Micromonosporaceae</taxon>
        <taxon>Asanoa</taxon>
    </lineage>
</organism>
<dbReference type="InterPro" id="IPR002347">
    <property type="entry name" value="SDR_fam"/>
</dbReference>
<dbReference type="GO" id="GO:0016491">
    <property type="term" value="F:oxidoreductase activity"/>
    <property type="evidence" value="ECO:0007669"/>
    <property type="project" value="UniProtKB-KW"/>
</dbReference>
<sequence length="239" mass="24592">MPGLLKDQRVLVVGRGSGIARAVAVVARDAGARVVAAGRDGRGLADAYAGEPDITTDTVDLTDEASIAALGERLDTVDHVVSTASARARGYLADLDRDAVRKSFDTKVIGPLMLAKHLAHRMGAGGSITVFSGVAASKIAVGTMAVAITNGAADILARSLALELAPIRVNAISPGVIDSGAWDDLGAEAKRTYIDNIRRRNPTHSIGTTGDIADGVLFAMTSPFLTGTTLHIDGGEPLT</sequence>
<proteinExistence type="inferred from homology"/>
<gene>
    <name evidence="3" type="ORF">SAMN05421684_8337</name>
</gene>
<dbReference type="Proteomes" id="UP000199632">
    <property type="component" value="Unassembled WGS sequence"/>
</dbReference>
<dbReference type="AlphaFoldDB" id="A0A1H3UXI3"/>
<dbReference type="PANTHER" id="PTHR43477">
    <property type="entry name" value="DIHYDROANTICAPSIN 7-DEHYDROGENASE"/>
    <property type="match status" value="1"/>
</dbReference>
<dbReference type="STRING" id="137265.SAMN05421684_8337"/>
<name>A0A1H3UXI3_9ACTN</name>
<dbReference type="PANTHER" id="PTHR43477:SF1">
    <property type="entry name" value="DIHYDROANTICAPSIN 7-DEHYDROGENASE"/>
    <property type="match status" value="1"/>
</dbReference>
<comment type="similarity">
    <text evidence="1">Belongs to the short-chain dehydrogenases/reductases (SDR) family.</text>
</comment>
<dbReference type="RefSeq" id="WP_090804727.1">
    <property type="nucleotide sequence ID" value="NZ_BOND01000034.1"/>
</dbReference>
<dbReference type="Gene3D" id="3.40.50.720">
    <property type="entry name" value="NAD(P)-binding Rossmann-like Domain"/>
    <property type="match status" value="1"/>
</dbReference>
<dbReference type="EMBL" id="FNQB01000007">
    <property type="protein sequence ID" value="SDZ67067.1"/>
    <property type="molecule type" value="Genomic_DNA"/>
</dbReference>